<dbReference type="Pfam" id="PF00246">
    <property type="entry name" value="Peptidase_M14"/>
    <property type="match status" value="1"/>
</dbReference>
<evidence type="ECO:0000256" key="2">
    <source>
        <dbReference type="ARBA" id="ARBA00004613"/>
    </source>
</evidence>
<dbReference type="SUPFAM" id="SSF53187">
    <property type="entry name" value="Zn-dependent exopeptidases"/>
    <property type="match status" value="1"/>
</dbReference>
<proteinExistence type="inferred from homology"/>
<reference evidence="18" key="2">
    <citation type="submission" date="2022-10" db="EMBL/GenBank/DDBJ databases">
        <authorList>
            <consortium name="ENA_rothamsted_submissions"/>
            <consortium name="culmorum"/>
            <person name="King R."/>
        </authorList>
    </citation>
    <scope>NUCLEOTIDE SEQUENCE</scope>
</reference>
<sequence length="458" mass="51387">MNSKIAIFLFGIFVSSFAYKSYENFKVYKVIPKSDVQIQILTDLRKNGSYDFWTDILTVNNEVRILVSPDQEVEFVKYLKSVDLTAEISIKNVQELIEAQLKPSASSKSSQLGSFTWNEYHNLARIHSWLDELQESFPNVVKTVVIGQSVEGHDIKGVIIDFKPGARGDKPLIGMLEGGIHAREWISPATVTWIIKEFLTSNDPDIRFMAETLVWHIFPVANPDGYMYTFTNDRMWRKNRNTANYVTCGNNIEIGNGIDLNRNFDFLWMSVGASSNPCDNTYAGPTPSSELETQAIINYVNQLRVSGNMIYYIAFHSWSQMILVPYSHATGVQVLEASNYADMYEIAIRGAAKLESVHGTQYTVGTSAEILYAVSGSSFDWVKGVADIPIVYLFELRDVGQFGFLLPAEQIIPNNEEVMAGLVEMEKTARGLGYYSGAGDVKSVLLFNLIALVFALLR</sequence>
<evidence type="ECO:0000256" key="4">
    <source>
        <dbReference type="ARBA" id="ARBA00022525"/>
    </source>
</evidence>
<evidence type="ECO:0000256" key="8">
    <source>
        <dbReference type="ARBA" id="ARBA00022729"/>
    </source>
</evidence>
<evidence type="ECO:0000256" key="10">
    <source>
        <dbReference type="ARBA" id="ARBA00022833"/>
    </source>
</evidence>
<keyword evidence="6" id="KW-0645">Protease</keyword>
<protein>
    <recommendedName>
        <fullName evidence="14">Zinc carboxypeptidase A 1</fullName>
    </recommendedName>
</protein>
<dbReference type="PRINTS" id="PR00765">
    <property type="entry name" value="CRBOXYPTASEA"/>
</dbReference>
<dbReference type="PANTHER" id="PTHR11705">
    <property type="entry name" value="PROTEASE FAMILY M14 CARBOXYPEPTIDASE A,B"/>
    <property type="match status" value="1"/>
</dbReference>
<evidence type="ECO:0000313" key="19">
    <source>
        <dbReference type="Proteomes" id="UP001153714"/>
    </source>
</evidence>
<evidence type="ECO:0000256" key="13">
    <source>
        <dbReference type="ARBA" id="ARBA00057299"/>
    </source>
</evidence>
<dbReference type="PROSITE" id="PS52035">
    <property type="entry name" value="PEPTIDASE_M14"/>
    <property type="match status" value="1"/>
</dbReference>
<keyword evidence="9" id="KW-0378">Hydrolase</keyword>
<evidence type="ECO:0000256" key="6">
    <source>
        <dbReference type="ARBA" id="ARBA00022670"/>
    </source>
</evidence>
<dbReference type="Gene3D" id="3.40.630.10">
    <property type="entry name" value="Zn peptidases"/>
    <property type="match status" value="1"/>
</dbReference>
<feature type="active site" description="Proton donor/acceptor" evidence="15">
    <location>
        <position position="395"/>
    </location>
</feature>
<keyword evidence="11" id="KW-0482">Metalloprotease</keyword>
<evidence type="ECO:0000313" key="18">
    <source>
        <dbReference type="EMBL" id="CAG9789475.1"/>
    </source>
</evidence>
<evidence type="ECO:0000256" key="16">
    <source>
        <dbReference type="SAM" id="SignalP"/>
    </source>
</evidence>
<feature type="signal peptide" evidence="16">
    <location>
        <begin position="1"/>
        <end position="18"/>
    </location>
</feature>
<evidence type="ECO:0000256" key="3">
    <source>
        <dbReference type="ARBA" id="ARBA00005988"/>
    </source>
</evidence>
<dbReference type="OrthoDB" id="3626597at2759"/>
<dbReference type="PANTHER" id="PTHR11705:SF153">
    <property type="entry name" value="ZINC CARBOXYPEPTIDASE A 1-LIKE PROTEIN"/>
    <property type="match status" value="1"/>
</dbReference>
<comment type="function">
    <text evidence="13">Involved in the digestion of the blood meal.</text>
</comment>
<keyword evidence="12" id="KW-1015">Disulfide bond</keyword>
<keyword evidence="19" id="KW-1185">Reference proteome</keyword>
<keyword evidence="7" id="KW-0479">Metal-binding</keyword>
<accession>A0A9N9WF95</accession>
<evidence type="ECO:0000256" key="9">
    <source>
        <dbReference type="ARBA" id="ARBA00022801"/>
    </source>
</evidence>
<comment type="cofactor">
    <cofactor evidence="1">
        <name>Zn(2+)</name>
        <dbReference type="ChEBI" id="CHEBI:29105"/>
    </cofactor>
</comment>
<evidence type="ECO:0000256" key="7">
    <source>
        <dbReference type="ARBA" id="ARBA00022723"/>
    </source>
</evidence>
<evidence type="ECO:0000256" key="5">
    <source>
        <dbReference type="ARBA" id="ARBA00022645"/>
    </source>
</evidence>
<evidence type="ECO:0000256" key="14">
    <source>
        <dbReference type="ARBA" id="ARBA00069039"/>
    </source>
</evidence>
<dbReference type="AlphaFoldDB" id="A0A9N9WF95"/>
<keyword evidence="4" id="KW-0964">Secreted</keyword>
<evidence type="ECO:0000256" key="12">
    <source>
        <dbReference type="ARBA" id="ARBA00023157"/>
    </source>
</evidence>
<evidence type="ECO:0000256" key="1">
    <source>
        <dbReference type="ARBA" id="ARBA00001947"/>
    </source>
</evidence>
<organism evidence="18 19">
    <name type="scientific">Diatraea saccharalis</name>
    <name type="common">sugarcane borer</name>
    <dbReference type="NCBI Taxonomy" id="40085"/>
    <lineage>
        <taxon>Eukaryota</taxon>
        <taxon>Metazoa</taxon>
        <taxon>Ecdysozoa</taxon>
        <taxon>Arthropoda</taxon>
        <taxon>Hexapoda</taxon>
        <taxon>Insecta</taxon>
        <taxon>Pterygota</taxon>
        <taxon>Neoptera</taxon>
        <taxon>Endopterygota</taxon>
        <taxon>Lepidoptera</taxon>
        <taxon>Glossata</taxon>
        <taxon>Ditrysia</taxon>
        <taxon>Pyraloidea</taxon>
        <taxon>Crambidae</taxon>
        <taxon>Crambinae</taxon>
        <taxon>Diatraea</taxon>
    </lineage>
</organism>
<dbReference type="InterPro" id="IPR000834">
    <property type="entry name" value="Peptidase_M14"/>
</dbReference>
<reference evidence="18" key="1">
    <citation type="submission" date="2021-12" db="EMBL/GenBank/DDBJ databases">
        <authorList>
            <person name="King R."/>
        </authorList>
    </citation>
    <scope>NUCLEOTIDE SEQUENCE</scope>
</reference>
<dbReference type="GO" id="GO:0006508">
    <property type="term" value="P:proteolysis"/>
    <property type="evidence" value="ECO:0007669"/>
    <property type="project" value="UniProtKB-KW"/>
</dbReference>
<dbReference type="FunFam" id="3.40.630.10:FF:000040">
    <property type="entry name" value="zinc carboxypeptidase"/>
    <property type="match status" value="1"/>
</dbReference>
<name>A0A9N9WF95_9NEOP</name>
<keyword evidence="8 16" id="KW-0732">Signal</keyword>
<dbReference type="GO" id="GO:0004181">
    <property type="term" value="F:metallocarboxypeptidase activity"/>
    <property type="evidence" value="ECO:0007669"/>
    <property type="project" value="InterPro"/>
</dbReference>
<dbReference type="FunFam" id="3.30.70.340:FF:000002">
    <property type="entry name" value="Carboxypeptidase A"/>
    <property type="match status" value="1"/>
</dbReference>
<dbReference type="Gene3D" id="3.30.70.340">
    <property type="entry name" value="Metallocarboxypeptidase-like"/>
    <property type="match status" value="1"/>
</dbReference>
<dbReference type="GO" id="GO:0008270">
    <property type="term" value="F:zinc ion binding"/>
    <property type="evidence" value="ECO:0007669"/>
    <property type="project" value="InterPro"/>
</dbReference>
<evidence type="ECO:0000256" key="11">
    <source>
        <dbReference type="ARBA" id="ARBA00023049"/>
    </source>
</evidence>
<feature type="domain" description="Peptidase M14" evidence="17">
    <location>
        <begin position="119"/>
        <end position="429"/>
    </location>
</feature>
<comment type="similarity">
    <text evidence="3 15">Belongs to the peptidase M14 family.</text>
</comment>
<gene>
    <name evidence="18" type="ORF">DIATSA_LOCUS7206</name>
</gene>
<feature type="chain" id="PRO_5040195411" description="Zinc carboxypeptidase A 1" evidence="16">
    <location>
        <begin position="19"/>
        <end position="458"/>
    </location>
</feature>
<evidence type="ECO:0000259" key="17">
    <source>
        <dbReference type="PROSITE" id="PS52035"/>
    </source>
</evidence>
<keyword evidence="10" id="KW-0862">Zinc</keyword>
<dbReference type="InterPro" id="IPR003146">
    <property type="entry name" value="M14A_act_pep"/>
</dbReference>
<evidence type="ECO:0000256" key="15">
    <source>
        <dbReference type="PROSITE-ProRule" id="PRU01379"/>
    </source>
</evidence>
<dbReference type="Pfam" id="PF02244">
    <property type="entry name" value="Propep_M14"/>
    <property type="match status" value="1"/>
</dbReference>
<comment type="subcellular location">
    <subcellularLocation>
        <location evidence="2">Secreted</location>
    </subcellularLocation>
</comment>
<dbReference type="InterPro" id="IPR057247">
    <property type="entry name" value="CARBOXYPEPT_ZN_2"/>
</dbReference>
<dbReference type="InterPro" id="IPR036990">
    <property type="entry name" value="M14A-like_propep"/>
</dbReference>
<dbReference type="GO" id="GO:0005615">
    <property type="term" value="C:extracellular space"/>
    <property type="evidence" value="ECO:0007669"/>
    <property type="project" value="TreeGrafter"/>
</dbReference>
<dbReference type="EMBL" id="OU893333">
    <property type="protein sequence ID" value="CAG9789475.1"/>
    <property type="molecule type" value="Genomic_DNA"/>
</dbReference>
<dbReference type="SUPFAM" id="SSF54897">
    <property type="entry name" value="Protease propeptides/inhibitors"/>
    <property type="match status" value="1"/>
</dbReference>
<dbReference type="CDD" id="cd03860">
    <property type="entry name" value="M14_CP_A-B_like"/>
    <property type="match status" value="1"/>
</dbReference>
<keyword evidence="5" id="KW-0121">Carboxypeptidase</keyword>
<dbReference type="SMART" id="SM00631">
    <property type="entry name" value="Zn_pept"/>
    <property type="match status" value="1"/>
</dbReference>
<dbReference type="Proteomes" id="UP001153714">
    <property type="component" value="Chromosome 2"/>
</dbReference>
<dbReference type="PROSITE" id="PS00133">
    <property type="entry name" value="CARBOXYPEPT_ZN_2"/>
    <property type="match status" value="1"/>
</dbReference>